<feature type="transmembrane region" description="Helical" evidence="1">
    <location>
        <begin position="68"/>
        <end position="86"/>
    </location>
</feature>
<dbReference type="Proteomes" id="UP001152885">
    <property type="component" value="Unassembled WGS sequence"/>
</dbReference>
<accession>A0A9W4TZ91</accession>
<keyword evidence="1" id="KW-1133">Transmembrane helix</keyword>
<keyword evidence="1" id="KW-0812">Transmembrane</keyword>
<organism evidence="2 3">
    <name type="scientific">Candida verbasci</name>
    <dbReference type="NCBI Taxonomy" id="1227364"/>
    <lineage>
        <taxon>Eukaryota</taxon>
        <taxon>Fungi</taxon>
        <taxon>Dikarya</taxon>
        <taxon>Ascomycota</taxon>
        <taxon>Saccharomycotina</taxon>
        <taxon>Pichiomycetes</taxon>
        <taxon>Debaryomycetaceae</taxon>
        <taxon>Candida/Lodderomyces clade</taxon>
        <taxon>Candida</taxon>
    </lineage>
</organism>
<comment type="caution">
    <text evidence="2">The sequence shown here is derived from an EMBL/GenBank/DDBJ whole genome shotgun (WGS) entry which is preliminary data.</text>
</comment>
<keyword evidence="1" id="KW-0472">Membrane</keyword>
<keyword evidence="3" id="KW-1185">Reference proteome</keyword>
<evidence type="ECO:0000313" key="3">
    <source>
        <dbReference type="Proteomes" id="UP001152885"/>
    </source>
</evidence>
<feature type="transmembrane region" description="Helical" evidence="1">
    <location>
        <begin position="27"/>
        <end position="48"/>
    </location>
</feature>
<gene>
    <name evidence="2" type="ORF">CANVERA_P4680</name>
</gene>
<sequence length="115" mass="13398">MSNSNNQSLDILKETKQQRNERFKSQLYHAGLKGMLQGTLIALISGYALSYKYNHGPNRAYFRNVYKAWWFVCWNIVGITFTTDIAKINISRQAMIEDEIKRNSYLEQEIGKDAK</sequence>
<dbReference type="OrthoDB" id="4074036at2759"/>
<dbReference type="AlphaFoldDB" id="A0A9W4TZ91"/>
<dbReference type="EMBL" id="CANTUO010000006">
    <property type="protein sequence ID" value="CAI5760170.1"/>
    <property type="molecule type" value="Genomic_DNA"/>
</dbReference>
<proteinExistence type="predicted"/>
<protein>
    <submittedName>
        <fullName evidence="2">Uncharacterized protein</fullName>
    </submittedName>
</protein>
<name>A0A9W4TZ91_9ASCO</name>
<reference evidence="2" key="1">
    <citation type="submission" date="2022-12" db="EMBL/GenBank/DDBJ databases">
        <authorList>
            <person name="Brejova B."/>
        </authorList>
    </citation>
    <scope>NUCLEOTIDE SEQUENCE</scope>
</reference>
<evidence type="ECO:0000313" key="2">
    <source>
        <dbReference type="EMBL" id="CAI5760170.1"/>
    </source>
</evidence>
<evidence type="ECO:0000256" key="1">
    <source>
        <dbReference type="SAM" id="Phobius"/>
    </source>
</evidence>